<evidence type="ECO:0000256" key="1">
    <source>
        <dbReference type="SAM" id="MobiDB-lite"/>
    </source>
</evidence>
<dbReference type="PROSITE" id="PS50004">
    <property type="entry name" value="C2"/>
    <property type="match status" value="1"/>
</dbReference>
<dbReference type="GO" id="GO:0005544">
    <property type="term" value="F:calcium-dependent phospholipid binding"/>
    <property type="evidence" value="ECO:0007669"/>
    <property type="project" value="TreeGrafter"/>
</dbReference>
<feature type="region of interest" description="Disordered" evidence="1">
    <location>
        <begin position="1"/>
        <end position="56"/>
    </location>
</feature>
<dbReference type="InterPro" id="IPR035892">
    <property type="entry name" value="C2_domain_sf"/>
</dbReference>
<feature type="compositionally biased region" description="Basic and acidic residues" evidence="1">
    <location>
        <begin position="37"/>
        <end position="53"/>
    </location>
</feature>
<keyword evidence="2" id="KW-0472">Membrane</keyword>
<name>A0A2T7Q1S4_POMCA</name>
<dbReference type="SUPFAM" id="SSF49562">
    <property type="entry name" value="C2 domain (Calcium/lipid-binding domain, CaLB)"/>
    <property type="match status" value="2"/>
</dbReference>
<evidence type="ECO:0000313" key="4">
    <source>
        <dbReference type="EMBL" id="PVD39613.1"/>
    </source>
</evidence>
<evidence type="ECO:0000313" key="5">
    <source>
        <dbReference type="Proteomes" id="UP000245119"/>
    </source>
</evidence>
<dbReference type="InterPro" id="IPR000008">
    <property type="entry name" value="C2_dom"/>
</dbReference>
<dbReference type="Gene3D" id="2.60.40.150">
    <property type="entry name" value="C2 domain"/>
    <property type="match status" value="2"/>
</dbReference>
<gene>
    <name evidence="4" type="ORF">C0Q70_02249</name>
</gene>
<feature type="domain" description="C2" evidence="3">
    <location>
        <begin position="392"/>
        <end position="517"/>
    </location>
</feature>
<keyword evidence="2" id="KW-1133">Transmembrane helix</keyword>
<dbReference type="GO" id="GO:0000149">
    <property type="term" value="F:SNARE binding"/>
    <property type="evidence" value="ECO:0007669"/>
    <property type="project" value="TreeGrafter"/>
</dbReference>
<reference evidence="4 5" key="1">
    <citation type="submission" date="2018-04" db="EMBL/GenBank/DDBJ databases">
        <title>The genome of golden apple snail Pomacea canaliculata provides insight into stress tolerance and invasive adaptation.</title>
        <authorList>
            <person name="Liu C."/>
            <person name="Liu B."/>
            <person name="Ren Y."/>
            <person name="Zhang Y."/>
            <person name="Wang H."/>
            <person name="Li S."/>
            <person name="Jiang F."/>
            <person name="Yin L."/>
            <person name="Zhang G."/>
            <person name="Qian W."/>
            <person name="Fan W."/>
        </authorList>
    </citation>
    <scope>NUCLEOTIDE SEQUENCE [LARGE SCALE GENOMIC DNA]</scope>
    <source>
        <strain evidence="4">SZHN2017</strain>
        <tissue evidence="4">Muscle</tissue>
    </source>
</reference>
<dbReference type="PANTHER" id="PTHR10024">
    <property type="entry name" value="SYNAPTOTAGMIN"/>
    <property type="match status" value="1"/>
</dbReference>
<evidence type="ECO:0000259" key="3">
    <source>
        <dbReference type="PROSITE" id="PS50004"/>
    </source>
</evidence>
<organism evidence="4 5">
    <name type="scientific">Pomacea canaliculata</name>
    <name type="common">Golden apple snail</name>
    <dbReference type="NCBI Taxonomy" id="400727"/>
    <lineage>
        <taxon>Eukaryota</taxon>
        <taxon>Metazoa</taxon>
        <taxon>Spiralia</taxon>
        <taxon>Lophotrochozoa</taxon>
        <taxon>Mollusca</taxon>
        <taxon>Gastropoda</taxon>
        <taxon>Caenogastropoda</taxon>
        <taxon>Architaenioglossa</taxon>
        <taxon>Ampullarioidea</taxon>
        <taxon>Ampullariidae</taxon>
        <taxon>Pomacea</taxon>
    </lineage>
</organism>
<comment type="caution">
    <text evidence="4">The sequence shown here is derived from an EMBL/GenBank/DDBJ whole genome shotgun (WGS) entry which is preliminary data.</text>
</comment>
<dbReference type="Proteomes" id="UP000245119">
    <property type="component" value="Linkage Group LG1"/>
</dbReference>
<feature type="transmembrane region" description="Helical" evidence="2">
    <location>
        <begin position="70"/>
        <end position="93"/>
    </location>
</feature>
<keyword evidence="2" id="KW-0812">Transmembrane</keyword>
<dbReference type="Pfam" id="PF00168">
    <property type="entry name" value="C2"/>
    <property type="match status" value="2"/>
</dbReference>
<dbReference type="STRING" id="400727.A0A2T7Q1S4"/>
<dbReference type="EMBL" id="PZQS01000001">
    <property type="protein sequence ID" value="PVD39613.1"/>
    <property type="molecule type" value="Genomic_DNA"/>
</dbReference>
<dbReference type="OrthoDB" id="10259057at2759"/>
<evidence type="ECO:0000256" key="2">
    <source>
        <dbReference type="SAM" id="Phobius"/>
    </source>
</evidence>
<feature type="region of interest" description="Disordered" evidence="1">
    <location>
        <begin position="103"/>
        <end position="134"/>
    </location>
</feature>
<proteinExistence type="predicted"/>
<dbReference type="GO" id="GO:0030276">
    <property type="term" value="F:clathrin binding"/>
    <property type="evidence" value="ECO:0007669"/>
    <property type="project" value="TreeGrafter"/>
</dbReference>
<accession>A0A2T7Q1S4</accession>
<protein>
    <recommendedName>
        <fullName evidence="3">C2 domain-containing protein</fullName>
    </recommendedName>
</protein>
<dbReference type="GO" id="GO:0070382">
    <property type="term" value="C:exocytic vesicle"/>
    <property type="evidence" value="ECO:0007669"/>
    <property type="project" value="TreeGrafter"/>
</dbReference>
<dbReference type="GO" id="GO:0001786">
    <property type="term" value="F:phosphatidylserine binding"/>
    <property type="evidence" value="ECO:0007669"/>
    <property type="project" value="TreeGrafter"/>
</dbReference>
<dbReference type="GO" id="GO:0017156">
    <property type="term" value="P:calcium-ion regulated exocytosis"/>
    <property type="evidence" value="ECO:0007669"/>
    <property type="project" value="TreeGrafter"/>
</dbReference>
<dbReference type="PANTHER" id="PTHR10024:SF377">
    <property type="entry name" value="SYNAPTOTAGMIN-15-LIKE ISOFORM X1"/>
    <property type="match status" value="1"/>
</dbReference>
<dbReference type="GO" id="GO:0005886">
    <property type="term" value="C:plasma membrane"/>
    <property type="evidence" value="ECO:0007669"/>
    <property type="project" value="TreeGrafter"/>
</dbReference>
<sequence length="539" mass="59676">MRLTLSTRPAAVGARDGSSPGPEAFNPQQVRKTVGKTRSDIPLELRAPGREDASQDSGLFSLEDLDESTLGLLVGCSAAAILLVLVAVLLFWIRRRRRRKSLDSGLDDVSNDGLTKSAPSSRTPSPSLPKRLSCPDALQFPKKGLLVRSMTVDRIPDFTLPERVQPRSGPERVGSMTSLQYQQSLIGSLQPDLYRYSQAMSKFLIGSHNSSMSEDEEAYLPMSTHGRLWYSLVYDAAVEQLTVTLIKVKDLPGESVATFAHNGSNPLCQAPSPSDLVRYPYLPLTFPILVFHAQGEARVFIHEILMSSCSFSLTTRLIGPLSSQKDTFITLRDQVGANEVKSRVLRFSVYDVDKRKVRHSLGHVMVPLKEVDFTHADTYWADLEPTAQTSASLGELQVSLCYLPQVEKIKLGIIRARGLKHADMDAETGVYLRVHLCYGRKVYRSKRTSTRPGALDVEINEMLSFSVSGKQMDSCRLELALMVSSARSGVLSHDTEYGRAVIGPFMYARGEELLHWQEMLAQPRVAILRSHALVACSQP</sequence>
<dbReference type="AlphaFoldDB" id="A0A2T7Q1S4"/>
<feature type="compositionally biased region" description="Polar residues" evidence="1">
    <location>
        <begin position="112"/>
        <end position="125"/>
    </location>
</feature>
<dbReference type="GO" id="GO:0005509">
    <property type="term" value="F:calcium ion binding"/>
    <property type="evidence" value="ECO:0007669"/>
    <property type="project" value="TreeGrafter"/>
</dbReference>
<keyword evidence="5" id="KW-1185">Reference proteome</keyword>